<sequence length="232" mass="24154" precursor="true">MKTTKISTAIKTAIFGLAATAVALGLASPAAAASGTMYGDPVAAAKYWRLQKYDDCVLMSSADVVGQVTGKEPSERAIIKVAQSTPSVVHPGSIYTKPADTTNPNSGMGTSMADIPALLEHYGVKVVLTDLDNAPTSGVLTGMDALEQNLASGRAVIVSLNAEMIWGQPIETKDDDGNPVSDHAVVVTGVDTANGVVHLNDSGSEEGRDEQIPMALFMQAWATSRDFMAVTT</sequence>
<evidence type="ECO:0000256" key="1">
    <source>
        <dbReference type="SAM" id="SignalP"/>
    </source>
</evidence>
<gene>
    <name evidence="3" type="ORF">MB901379_03629</name>
</gene>
<accession>A0A3S5CZZ6</accession>
<feature type="chain" id="PRO_5018720443" description="Peptidase C39-like domain-containing protein" evidence="1">
    <location>
        <begin position="33"/>
        <end position="232"/>
    </location>
</feature>
<protein>
    <recommendedName>
        <fullName evidence="2">Peptidase C39-like domain-containing protein</fullName>
    </recommendedName>
</protein>
<proteinExistence type="predicted"/>
<reference evidence="4" key="1">
    <citation type="submission" date="2018-02" db="EMBL/GenBank/DDBJ databases">
        <authorList>
            <person name="Seth-Smith MB H."/>
            <person name="Seth-Smith H."/>
        </authorList>
    </citation>
    <scope>NUCLEOTIDE SEQUENCE [LARGE SCALE GENOMIC DNA]</scope>
</reference>
<dbReference type="KEGG" id="mbai:MB901379_03629"/>
<organism evidence="3 4">
    <name type="scientific">Mycobacterium basiliense</name>
    <dbReference type="NCBI Taxonomy" id="2094119"/>
    <lineage>
        <taxon>Bacteria</taxon>
        <taxon>Bacillati</taxon>
        <taxon>Actinomycetota</taxon>
        <taxon>Actinomycetes</taxon>
        <taxon>Mycobacteriales</taxon>
        <taxon>Mycobacteriaceae</taxon>
        <taxon>Mycobacterium</taxon>
    </lineage>
</organism>
<dbReference type="Proteomes" id="UP000269998">
    <property type="component" value="Chromosome"/>
</dbReference>
<dbReference type="Pfam" id="PF13529">
    <property type="entry name" value="Peptidase_C39_2"/>
    <property type="match status" value="1"/>
</dbReference>
<dbReference type="InterPro" id="IPR039564">
    <property type="entry name" value="Peptidase_C39-like"/>
</dbReference>
<dbReference type="EMBL" id="LR130759">
    <property type="protein sequence ID" value="VDM90036.1"/>
    <property type="molecule type" value="Genomic_DNA"/>
</dbReference>
<dbReference type="AlphaFoldDB" id="A0A3S5CZZ6"/>
<evidence type="ECO:0000313" key="4">
    <source>
        <dbReference type="Proteomes" id="UP000269998"/>
    </source>
</evidence>
<evidence type="ECO:0000259" key="2">
    <source>
        <dbReference type="Pfam" id="PF13529"/>
    </source>
</evidence>
<name>A0A3S5CZZ6_9MYCO</name>
<keyword evidence="1" id="KW-0732">Signal</keyword>
<dbReference type="OrthoDB" id="461196at2"/>
<evidence type="ECO:0000313" key="3">
    <source>
        <dbReference type="EMBL" id="VDM90036.1"/>
    </source>
</evidence>
<feature type="signal peptide" evidence="1">
    <location>
        <begin position="1"/>
        <end position="32"/>
    </location>
</feature>
<feature type="domain" description="Peptidase C39-like" evidence="2">
    <location>
        <begin position="60"/>
        <end position="202"/>
    </location>
</feature>
<dbReference type="RefSeq" id="WP_158017778.1">
    <property type="nucleotide sequence ID" value="NZ_CBCSKE010000011.1"/>
</dbReference>
<keyword evidence="4" id="KW-1185">Reference proteome</keyword>
<dbReference type="Gene3D" id="3.90.70.10">
    <property type="entry name" value="Cysteine proteinases"/>
    <property type="match status" value="1"/>
</dbReference>